<organism evidence="2 3">
    <name type="scientific">Frankia nepalensis</name>
    <dbReference type="NCBI Taxonomy" id="1836974"/>
    <lineage>
        <taxon>Bacteria</taxon>
        <taxon>Bacillati</taxon>
        <taxon>Actinomycetota</taxon>
        <taxon>Actinomycetes</taxon>
        <taxon>Frankiales</taxon>
        <taxon>Frankiaceae</taxon>
        <taxon>Frankia</taxon>
    </lineage>
</organism>
<dbReference type="Proteomes" id="UP000604475">
    <property type="component" value="Unassembled WGS sequence"/>
</dbReference>
<dbReference type="AlphaFoldDB" id="A0A937RQB7"/>
<dbReference type="Gene3D" id="1.10.10.2840">
    <property type="entry name" value="PucR C-terminal helix-turn-helix domain"/>
    <property type="match status" value="1"/>
</dbReference>
<accession>A0A937RQB7</accession>
<sequence>MVLERAAAAARGALERTSGRTRPSGPADGPAAVEVLIDGSLPESVRVRAAAQLGLGAASRARAIALEDGKAVIRAVAEAADEDPTAGDLREGGRRAGIGPAVAVADLPSSWAAAQTALRLTAEGTARDPGPRVVHADDLGGLAVLASAVGPDTRPVPDVLALERAAQAAGWMLQTLDAVAASPSMRAAAAALTMHHSTLQDRFAQAERLLGWSLHDPQGRLRLQLALALRRLHRNPPGHRPG</sequence>
<dbReference type="PANTHER" id="PTHR33744:SF7">
    <property type="entry name" value="PUCR FAMILY TRANSCRIPTIONAL REGULATOR"/>
    <property type="match status" value="1"/>
</dbReference>
<feature type="domain" description="PucR C-terminal helix-turn-helix" evidence="1">
    <location>
        <begin position="173"/>
        <end position="228"/>
    </location>
</feature>
<evidence type="ECO:0000259" key="1">
    <source>
        <dbReference type="Pfam" id="PF13556"/>
    </source>
</evidence>
<keyword evidence="3" id="KW-1185">Reference proteome</keyword>
<dbReference type="InterPro" id="IPR042070">
    <property type="entry name" value="PucR_C-HTH_sf"/>
</dbReference>
<reference evidence="2" key="1">
    <citation type="submission" date="2020-12" db="EMBL/GenBank/DDBJ databases">
        <title>Genomic characterization of non-nitrogen-fixing Frankia strains.</title>
        <authorList>
            <person name="Carlos-Shanley C."/>
            <person name="Guerra T."/>
            <person name="Hahn D."/>
        </authorList>
    </citation>
    <scope>NUCLEOTIDE SEQUENCE</scope>
    <source>
        <strain evidence="2">CN6</strain>
    </source>
</reference>
<comment type="caution">
    <text evidence="2">The sequence shown here is derived from an EMBL/GenBank/DDBJ whole genome shotgun (WGS) entry which is preliminary data.</text>
</comment>
<evidence type="ECO:0000313" key="3">
    <source>
        <dbReference type="Proteomes" id="UP000604475"/>
    </source>
</evidence>
<dbReference type="InterPro" id="IPR051448">
    <property type="entry name" value="CdaR-like_regulators"/>
</dbReference>
<evidence type="ECO:0000313" key="2">
    <source>
        <dbReference type="EMBL" id="MBL7632974.1"/>
    </source>
</evidence>
<dbReference type="Pfam" id="PF13556">
    <property type="entry name" value="HTH_30"/>
    <property type="match status" value="1"/>
</dbReference>
<dbReference type="EMBL" id="JAEACQ010000361">
    <property type="protein sequence ID" value="MBL7632974.1"/>
    <property type="molecule type" value="Genomic_DNA"/>
</dbReference>
<dbReference type="PANTHER" id="PTHR33744">
    <property type="entry name" value="CARBOHYDRATE DIACID REGULATOR"/>
    <property type="match status" value="1"/>
</dbReference>
<name>A0A937RQB7_9ACTN</name>
<gene>
    <name evidence="2" type="ORF">I7412_38650</name>
</gene>
<protein>
    <submittedName>
        <fullName evidence="2">Helix-turn-helix domain-containing protein</fullName>
    </submittedName>
</protein>
<proteinExistence type="predicted"/>
<dbReference type="InterPro" id="IPR025736">
    <property type="entry name" value="PucR_C-HTH_dom"/>
</dbReference>